<dbReference type="CDD" id="cd00340">
    <property type="entry name" value="GSH_Peroxidase"/>
    <property type="match status" value="1"/>
</dbReference>
<dbReference type="InterPro" id="IPR036249">
    <property type="entry name" value="Thioredoxin-like_sf"/>
</dbReference>
<evidence type="ECO:0000313" key="9">
    <source>
        <dbReference type="Proteomes" id="UP000389128"/>
    </source>
</evidence>
<feature type="chain" id="PRO_5025559039" description="Glutathione peroxidase" evidence="6">
    <location>
        <begin position="24"/>
        <end position="188"/>
    </location>
</feature>
<accession>A0A6C2CL42</accession>
<dbReference type="GO" id="GO:0004601">
    <property type="term" value="F:peroxidase activity"/>
    <property type="evidence" value="ECO:0007669"/>
    <property type="project" value="UniProtKB-KW"/>
</dbReference>
<dbReference type="InterPro" id="IPR000889">
    <property type="entry name" value="Glutathione_peroxidase"/>
</dbReference>
<keyword evidence="3 5" id="KW-0560">Oxidoreductase</keyword>
<dbReference type="PRINTS" id="PR01011">
    <property type="entry name" value="GLUTPROXDASE"/>
</dbReference>
<dbReference type="PANTHER" id="PTHR11592:SF78">
    <property type="entry name" value="GLUTATHIONE PEROXIDASE"/>
    <property type="match status" value="1"/>
</dbReference>
<keyword evidence="9" id="KW-1185">Reference proteome</keyword>
<dbReference type="OrthoDB" id="9785502at2"/>
<comment type="similarity">
    <text evidence="1 5">Belongs to the glutathione peroxidase family.</text>
</comment>
<evidence type="ECO:0000259" key="7">
    <source>
        <dbReference type="PROSITE" id="PS51352"/>
    </source>
</evidence>
<evidence type="ECO:0000256" key="3">
    <source>
        <dbReference type="ARBA" id="ARBA00023002"/>
    </source>
</evidence>
<feature type="active site" evidence="4">
    <location>
        <position position="64"/>
    </location>
</feature>
<dbReference type="Proteomes" id="UP000389128">
    <property type="component" value="Unassembled WGS sequence"/>
</dbReference>
<dbReference type="SUPFAM" id="SSF52833">
    <property type="entry name" value="Thioredoxin-like"/>
    <property type="match status" value="1"/>
</dbReference>
<dbReference type="AlphaFoldDB" id="A0A6C2CL42"/>
<evidence type="ECO:0000256" key="1">
    <source>
        <dbReference type="ARBA" id="ARBA00006926"/>
    </source>
</evidence>
<evidence type="ECO:0000256" key="5">
    <source>
        <dbReference type="RuleBase" id="RU000499"/>
    </source>
</evidence>
<name>A0A6C2CL42_9RHOO</name>
<dbReference type="Pfam" id="PF00255">
    <property type="entry name" value="GSHPx"/>
    <property type="match status" value="1"/>
</dbReference>
<reference evidence="8 9" key="1">
    <citation type="submission" date="2019-01" db="EMBL/GenBank/DDBJ databases">
        <title>Zoogloea oleivorans genome sequencing and assembly.</title>
        <authorList>
            <person name="Tancsics A."/>
            <person name="Farkas M."/>
            <person name="Kriszt B."/>
            <person name="Maroti G."/>
            <person name="Horvath B."/>
        </authorList>
    </citation>
    <scope>NUCLEOTIDE SEQUENCE [LARGE SCALE GENOMIC DNA]</scope>
    <source>
        <strain evidence="8 9">Buc</strain>
    </source>
</reference>
<gene>
    <name evidence="8" type="ORF">ETQ85_16420</name>
</gene>
<proteinExistence type="inferred from homology"/>
<dbReference type="PIRSF" id="PIRSF000303">
    <property type="entry name" value="Glutathion_perox"/>
    <property type="match status" value="1"/>
</dbReference>
<keyword evidence="2 5" id="KW-0575">Peroxidase</keyword>
<organism evidence="8 9">
    <name type="scientific">Zoogloea oleivorans</name>
    <dbReference type="NCBI Taxonomy" id="1552750"/>
    <lineage>
        <taxon>Bacteria</taxon>
        <taxon>Pseudomonadati</taxon>
        <taxon>Pseudomonadota</taxon>
        <taxon>Betaproteobacteria</taxon>
        <taxon>Rhodocyclales</taxon>
        <taxon>Zoogloeaceae</taxon>
        <taxon>Zoogloea</taxon>
    </lineage>
</organism>
<comment type="caution">
    <text evidence="8">The sequence shown here is derived from an EMBL/GenBank/DDBJ whole genome shotgun (WGS) entry which is preliminary data.</text>
</comment>
<dbReference type="PROSITE" id="PS51352">
    <property type="entry name" value="THIOREDOXIN_2"/>
    <property type="match status" value="1"/>
</dbReference>
<evidence type="ECO:0000313" key="8">
    <source>
        <dbReference type="EMBL" id="TYC55030.1"/>
    </source>
</evidence>
<feature type="signal peptide" evidence="6">
    <location>
        <begin position="1"/>
        <end position="23"/>
    </location>
</feature>
<dbReference type="RefSeq" id="WP_148580163.1">
    <property type="nucleotide sequence ID" value="NZ_JAVEUW010000024.1"/>
</dbReference>
<feature type="domain" description="Thioredoxin" evidence="7">
    <location>
        <begin position="14"/>
        <end position="185"/>
    </location>
</feature>
<dbReference type="InterPro" id="IPR029759">
    <property type="entry name" value="GPX_AS"/>
</dbReference>
<dbReference type="Gene3D" id="3.40.30.10">
    <property type="entry name" value="Glutaredoxin"/>
    <property type="match status" value="1"/>
</dbReference>
<protein>
    <recommendedName>
        <fullName evidence="5">Glutathione peroxidase</fullName>
    </recommendedName>
</protein>
<evidence type="ECO:0000256" key="4">
    <source>
        <dbReference type="PIRSR" id="PIRSR000303-1"/>
    </source>
</evidence>
<dbReference type="GO" id="GO:0034599">
    <property type="term" value="P:cellular response to oxidative stress"/>
    <property type="evidence" value="ECO:0007669"/>
    <property type="project" value="TreeGrafter"/>
</dbReference>
<dbReference type="PROSITE" id="PS00460">
    <property type="entry name" value="GLUTATHIONE_PEROXID_1"/>
    <property type="match status" value="1"/>
</dbReference>
<dbReference type="InterPro" id="IPR013766">
    <property type="entry name" value="Thioredoxin_domain"/>
</dbReference>
<dbReference type="EMBL" id="SDKK01000015">
    <property type="protein sequence ID" value="TYC55030.1"/>
    <property type="molecule type" value="Genomic_DNA"/>
</dbReference>
<evidence type="ECO:0000256" key="6">
    <source>
        <dbReference type="SAM" id="SignalP"/>
    </source>
</evidence>
<evidence type="ECO:0000256" key="2">
    <source>
        <dbReference type="ARBA" id="ARBA00022559"/>
    </source>
</evidence>
<dbReference type="PANTHER" id="PTHR11592">
    <property type="entry name" value="GLUTATHIONE PEROXIDASE"/>
    <property type="match status" value="1"/>
</dbReference>
<sequence length="188" mass="20485">MTRYFRSVAVAILLGLGATAAQAAAEACPALLNYTFPKLQDDTPQSLCQYRGKVVLVVNTASFCGFTGQYEGLEKMYAKYKEQGLVVVGFPSNDFGSQEPGSNKEIAEFCRLTYGVKFPMLAKSDVVGSGTNPLYKQLASITGEKPKWNFHKYLIDRSGQKVSSFPSTTAPDSKTFVNAVEKALAERP</sequence>
<dbReference type="PROSITE" id="PS51355">
    <property type="entry name" value="GLUTATHIONE_PEROXID_3"/>
    <property type="match status" value="1"/>
</dbReference>
<keyword evidence="6" id="KW-0732">Signal</keyword>